<reference evidence="2" key="1">
    <citation type="journal article" date="2011" name="Nature">
        <title>Genome sequence and analysis of the tuber crop potato.</title>
        <authorList>
            <consortium name="The Potato Genome Sequencing Consortium"/>
        </authorList>
    </citation>
    <scope>NUCLEOTIDE SEQUENCE [LARGE SCALE GENOMIC DNA]</scope>
    <source>
        <strain evidence="2">cv. DM1-3 516 R44</strain>
    </source>
</reference>
<evidence type="ECO:0000313" key="1">
    <source>
        <dbReference type="EnsemblPlants" id="PGSC0003DMT400082735"/>
    </source>
</evidence>
<dbReference type="AlphaFoldDB" id="M1D662"/>
<evidence type="ECO:0000313" key="2">
    <source>
        <dbReference type="Proteomes" id="UP000011115"/>
    </source>
</evidence>
<dbReference type="Gramene" id="PGSC0003DMT400082735">
    <property type="protein sequence ID" value="PGSC0003DMT400082735"/>
    <property type="gene ID" value="PGSC0003DMG400032787"/>
</dbReference>
<name>M1D662_SOLTU</name>
<dbReference type="Proteomes" id="UP000011115">
    <property type="component" value="Unassembled WGS sequence"/>
</dbReference>
<dbReference type="EnsemblPlants" id="PGSC0003DMT400082735">
    <property type="protein sequence ID" value="PGSC0003DMT400082735"/>
    <property type="gene ID" value="PGSC0003DMG400032787"/>
</dbReference>
<proteinExistence type="predicted"/>
<dbReference type="InParanoid" id="M1D662"/>
<reference evidence="1" key="2">
    <citation type="submission" date="2015-06" db="UniProtKB">
        <authorList>
            <consortium name="EnsemblPlants"/>
        </authorList>
    </citation>
    <scope>IDENTIFICATION</scope>
    <source>
        <strain evidence="1">DM1-3 516 R44</strain>
    </source>
</reference>
<keyword evidence="2" id="KW-1185">Reference proteome</keyword>
<dbReference type="PaxDb" id="4113-PGSC0003DMT400082735"/>
<protein>
    <submittedName>
        <fullName evidence="1">Uncharacterized protein</fullName>
    </submittedName>
</protein>
<dbReference type="HOGENOM" id="CLU_3000238_0_0_1"/>
<sequence length="57" mass="6486">MGYIFHIPSNNRSSSYSSSKKRVGAVVIKKIWNTRPALMNLPILPSIDCFGLFLTWE</sequence>
<organism evidence="1 2">
    <name type="scientific">Solanum tuberosum</name>
    <name type="common">Potato</name>
    <dbReference type="NCBI Taxonomy" id="4113"/>
    <lineage>
        <taxon>Eukaryota</taxon>
        <taxon>Viridiplantae</taxon>
        <taxon>Streptophyta</taxon>
        <taxon>Embryophyta</taxon>
        <taxon>Tracheophyta</taxon>
        <taxon>Spermatophyta</taxon>
        <taxon>Magnoliopsida</taxon>
        <taxon>eudicotyledons</taxon>
        <taxon>Gunneridae</taxon>
        <taxon>Pentapetalae</taxon>
        <taxon>asterids</taxon>
        <taxon>lamiids</taxon>
        <taxon>Solanales</taxon>
        <taxon>Solanaceae</taxon>
        <taxon>Solanoideae</taxon>
        <taxon>Solaneae</taxon>
        <taxon>Solanum</taxon>
    </lineage>
</organism>
<accession>M1D662</accession>